<feature type="repeat" description="ANK" evidence="3">
    <location>
        <begin position="499"/>
        <end position="523"/>
    </location>
</feature>
<feature type="repeat" description="ANK" evidence="3">
    <location>
        <begin position="134"/>
        <end position="166"/>
    </location>
</feature>
<dbReference type="SUPFAM" id="SSF48403">
    <property type="entry name" value="Ankyrin repeat"/>
    <property type="match status" value="2"/>
</dbReference>
<dbReference type="Pfam" id="PF12796">
    <property type="entry name" value="Ank_2"/>
    <property type="match status" value="4"/>
</dbReference>
<dbReference type="PROSITE" id="PS50088">
    <property type="entry name" value="ANK_REPEAT"/>
    <property type="match status" value="10"/>
</dbReference>
<protein>
    <submittedName>
        <fullName evidence="4">Uncharacterized protein</fullName>
    </submittedName>
</protein>
<dbReference type="EMBL" id="LFMI01000334">
    <property type="protein sequence ID" value="OTA02574.1"/>
    <property type="molecule type" value="Genomic_DNA"/>
</dbReference>
<feature type="repeat" description="ANK" evidence="3">
    <location>
        <begin position="399"/>
        <end position="431"/>
    </location>
</feature>
<feature type="repeat" description="ANK" evidence="3">
    <location>
        <begin position="366"/>
        <end position="398"/>
    </location>
</feature>
<feature type="repeat" description="ANK" evidence="3">
    <location>
        <begin position="201"/>
        <end position="233"/>
    </location>
</feature>
<organism evidence="4 5">
    <name type="scientific">Trichoderma parareesei</name>
    <name type="common">Filamentous fungus</name>
    <dbReference type="NCBI Taxonomy" id="858221"/>
    <lineage>
        <taxon>Eukaryota</taxon>
        <taxon>Fungi</taxon>
        <taxon>Dikarya</taxon>
        <taxon>Ascomycota</taxon>
        <taxon>Pezizomycotina</taxon>
        <taxon>Sordariomycetes</taxon>
        <taxon>Hypocreomycetidae</taxon>
        <taxon>Hypocreales</taxon>
        <taxon>Hypocreaceae</taxon>
        <taxon>Trichoderma</taxon>
    </lineage>
</organism>
<feature type="repeat" description="ANK" evidence="3">
    <location>
        <begin position="234"/>
        <end position="266"/>
    </location>
</feature>
<feature type="repeat" description="ANK" evidence="3">
    <location>
        <begin position="267"/>
        <end position="299"/>
    </location>
</feature>
<dbReference type="PANTHER" id="PTHR24198:SF165">
    <property type="entry name" value="ANKYRIN REPEAT-CONTAINING PROTEIN-RELATED"/>
    <property type="match status" value="1"/>
</dbReference>
<keyword evidence="1" id="KW-0677">Repeat</keyword>
<feature type="repeat" description="ANK" evidence="3">
    <location>
        <begin position="333"/>
        <end position="365"/>
    </location>
</feature>
<dbReference type="Pfam" id="PF00023">
    <property type="entry name" value="Ank"/>
    <property type="match status" value="1"/>
</dbReference>
<gene>
    <name evidence="4" type="ORF">A9Z42_0029550</name>
</gene>
<evidence type="ECO:0000313" key="4">
    <source>
        <dbReference type="EMBL" id="OTA02574.1"/>
    </source>
</evidence>
<name>A0A2H2ZTE2_TRIPA</name>
<dbReference type="InterPro" id="IPR036770">
    <property type="entry name" value="Ankyrin_rpt-contain_sf"/>
</dbReference>
<dbReference type="PROSITE" id="PS50297">
    <property type="entry name" value="ANK_REP_REGION"/>
    <property type="match status" value="9"/>
</dbReference>
<keyword evidence="5" id="KW-1185">Reference proteome</keyword>
<dbReference type="AlphaFoldDB" id="A0A2H2ZTE2"/>
<accession>A0A2H2ZTE2</accession>
<reference evidence="4 5" key="1">
    <citation type="journal article" date="2015" name="Genome Announc.">
        <title>Genome sequence and annotation of Trichoderma parareesei, the ancestor of the cellulase producer Trichoderma reesei.</title>
        <authorList>
            <person name="Yang D."/>
            <person name="Pomraning K."/>
            <person name="Kopchinskiy A."/>
            <person name="Karimi Aghcheh R."/>
            <person name="Atanasova L."/>
            <person name="Chenthamara K."/>
            <person name="Baker S.E."/>
            <person name="Zhang R."/>
            <person name="Shen Q."/>
            <person name="Freitag M."/>
            <person name="Kubicek C.P."/>
            <person name="Druzhinina I.S."/>
        </authorList>
    </citation>
    <scope>NUCLEOTIDE SEQUENCE [LARGE SCALE GENOMIC DNA]</scope>
    <source>
        <strain evidence="4 5">CBS 125925</strain>
    </source>
</reference>
<evidence type="ECO:0000313" key="5">
    <source>
        <dbReference type="Proteomes" id="UP000219286"/>
    </source>
</evidence>
<evidence type="ECO:0000256" key="1">
    <source>
        <dbReference type="ARBA" id="ARBA00022737"/>
    </source>
</evidence>
<dbReference type="OrthoDB" id="20872at2759"/>
<dbReference type="SMART" id="SM00248">
    <property type="entry name" value="ANK"/>
    <property type="match status" value="12"/>
</dbReference>
<dbReference type="PANTHER" id="PTHR24198">
    <property type="entry name" value="ANKYRIN REPEAT AND PROTEIN KINASE DOMAIN-CONTAINING PROTEIN"/>
    <property type="match status" value="1"/>
</dbReference>
<dbReference type="Gene3D" id="1.25.40.20">
    <property type="entry name" value="Ankyrin repeat-containing domain"/>
    <property type="match status" value="2"/>
</dbReference>
<feature type="repeat" description="ANK" evidence="3">
    <location>
        <begin position="466"/>
        <end position="498"/>
    </location>
</feature>
<sequence>MEANKSLVEKDGNKMQQTNRKRGLLSVPTEVIRQIGGYLTSDKDVDAFARTCKLFNTMFGDVLYQRNDMYNRTSCLTWAATHDRVETMERAAKAGIRLEKHAYLIFVVSCHGSSKVARLVLSLPGVDPMAEDRRGWTPITLAASYGHTKVIQALVDFGADFRAPTRSGWSPINVACSRGKIEVAKLLLDVYGVSMESDEDNRWSPLRSASVFGHANMVCYLIQRGADISERSETGWTCLHSAAEAGHTRAVAELIDHGLDPMALTELGWTPIILATDKGHDAVVNQLLDRGADIEQPCRNLWTPLCMAASRGNYDICRLLLNRGANIAARAMAGWFPLALAASNGHDPAVSLLIGCGADIHMTIDNGWTPLMAAADNGHSSTALILINKGAVVEAKSKNGSTALMCAADGRHLHTAKLLLDHGANVMTTSGAGHTAGIRAAQSGGIQLLNEFRRIPGFELDRLDNQGRSAFFHAAMRGHARLVKLLLPLVSTANKRDQYGTTPIFAAARNGHRKVVEVLMKEGYADFEERDFHGCTLLAWAQRSRRRQFVRFLKTHAQVEGIPIWPEDPAGQGTQFRYDRTRCICSICCRSSPHDEQAYECEDCNGGMLICAECIDAGMTCEDSSHTWRAHRCVWNRDYKGDIAEYLNATANTRCMVSVAPAGII</sequence>
<evidence type="ECO:0000256" key="2">
    <source>
        <dbReference type="ARBA" id="ARBA00023043"/>
    </source>
</evidence>
<proteinExistence type="predicted"/>
<feature type="repeat" description="ANK" evidence="3">
    <location>
        <begin position="300"/>
        <end position="332"/>
    </location>
</feature>
<evidence type="ECO:0000256" key="3">
    <source>
        <dbReference type="PROSITE-ProRule" id="PRU00023"/>
    </source>
</evidence>
<dbReference type="InterPro" id="IPR002110">
    <property type="entry name" value="Ankyrin_rpt"/>
</dbReference>
<comment type="caution">
    <text evidence="4">The sequence shown here is derived from an EMBL/GenBank/DDBJ whole genome shotgun (WGS) entry which is preliminary data.</text>
</comment>
<keyword evidence="2 3" id="KW-0040">ANK repeat</keyword>
<dbReference type="PRINTS" id="PR01415">
    <property type="entry name" value="ANKYRIN"/>
</dbReference>
<dbReference type="Proteomes" id="UP000219286">
    <property type="component" value="Unassembled WGS sequence"/>
</dbReference>